<feature type="domain" description="Metallo-beta-lactamase" evidence="3">
    <location>
        <begin position="89"/>
        <end position="256"/>
    </location>
</feature>
<sequence>MKSSISSVLAIVLGLGLASGNSAWAQPTAAPGEAGEAYQGMPAIAPMGVRVDRYLPVPNSAAVPPVDPAKGYRLQELGHGLYMVTDNAYQSMFMVYDKGVVVMDAPPSYSAHLKQAIAEVTDRPITHLIYSHAHIDHIGGAADLGGHPIIVAQEETKRLLERSNDPKRPVPTVTFKDRYTLKVGSQVLELSYHGNAHEPGNIFIWAPAQKVLMVVDIVFPGWMAWSGFADAQDIPGYFNQVAEIDKIPFETLVSGHVDRVGTHADVREQLEFMNDVKSATRTALQTTPPYVGMADADKTNPWAVADNYIDRVVVKCVDAVTPKWQSRLAAYDVFIWSQCFAMQQSLRID</sequence>
<dbReference type="EMBL" id="FMAC01000006">
    <property type="protein sequence ID" value="SCB27324.1"/>
    <property type="molecule type" value="Genomic_DNA"/>
</dbReference>
<dbReference type="SMART" id="SM00849">
    <property type="entry name" value="Lactamase_B"/>
    <property type="match status" value="1"/>
</dbReference>
<dbReference type="SUPFAM" id="SSF56281">
    <property type="entry name" value="Metallo-hydrolase/oxidoreductase"/>
    <property type="match status" value="1"/>
</dbReference>
<organism evidence="4 5">
    <name type="scientific">Rhizobium hainanense</name>
    <dbReference type="NCBI Taxonomy" id="52131"/>
    <lineage>
        <taxon>Bacteria</taxon>
        <taxon>Pseudomonadati</taxon>
        <taxon>Pseudomonadota</taxon>
        <taxon>Alphaproteobacteria</taxon>
        <taxon>Hyphomicrobiales</taxon>
        <taxon>Rhizobiaceae</taxon>
        <taxon>Rhizobium/Agrobacterium group</taxon>
        <taxon>Rhizobium</taxon>
    </lineage>
</organism>
<name>A0A1C3VII4_9HYPH</name>
<comment type="similarity">
    <text evidence="1">Belongs to the metallo-beta-lactamase superfamily. Class-B beta-lactamase family.</text>
</comment>
<dbReference type="Pfam" id="PF00753">
    <property type="entry name" value="Lactamase_B"/>
    <property type="match status" value="1"/>
</dbReference>
<dbReference type="InterPro" id="IPR001279">
    <property type="entry name" value="Metallo-B-lactamas"/>
</dbReference>
<gene>
    <name evidence="4" type="ORF">GA0061100_106141</name>
</gene>
<evidence type="ECO:0000256" key="1">
    <source>
        <dbReference type="ARBA" id="ARBA00005250"/>
    </source>
</evidence>
<dbReference type="PANTHER" id="PTHR42951">
    <property type="entry name" value="METALLO-BETA-LACTAMASE DOMAIN-CONTAINING"/>
    <property type="match status" value="1"/>
</dbReference>
<dbReference type="AlphaFoldDB" id="A0A1C3VII4"/>
<dbReference type="GO" id="GO:0017001">
    <property type="term" value="P:antibiotic catabolic process"/>
    <property type="evidence" value="ECO:0007669"/>
    <property type="project" value="UniProtKB-ARBA"/>
</dbReference>
<dbReference type="CDD" id="cd16276">
    <property type="entry name" value="metallo-hydrolase-like_MBL-fold"/>
    <property type="match status" value="1"/>
</dbReference>
<evidence type="ECO:0000313" key="5">
    <source>
        <dbReference type="Proteomes" id="UP000186228"/>
    </source>
</evidence>
<dbReference type="Proteomes" id="UP000186228">
    <property type="component" value="Unassembled WGS sequence"/>
</dbReference>
<evidence type="ECO:0000259" key="3">
    <source>
        <dbReference type="SMART" id="SM00849"/>
    </source>
</evidence>
<evidence type="ECO:0000256" key="2">
    <source>
        <dbReference type="SAM" id="SignalP"/>
    </source>
</evidence>
<feature type="signal peptide" evidence="2">
    <location>
        <begin position="1"/>
        <end position="25"/>
    </location>
</feature>
<feature type="chain" id="PRO_5008684344" evidence="2">
    <location>
        <begin position="26"/>
        <end position="349"/>
    </location>
</feature>
<reference evidence="5" key="1">
    <citation type="submission" date="2016-08" db="EMBL/GenBank/DDBJ databases">
        <authorList>
            <person name="Varghese N."/>
            <person name="Submissions Spin"/>
        </authorList>
    </citation>
    <scope>NUCLEOTIDE SEQUENCE [LARGE SCALE GENOMIC DNA]</scope>
    <source>
        <strain evidence="5">CCBAU 57015</strain>
    </source>
</reference>
<evidence type="ECO:0000313" key="4">
    <source>
        <dbReference type="EMBL" id="SCB27324.1"/>
    </source>
</evidence>
<accession>A0A1C3VII4</accession>
<keyword evidence="5" id="KW-1185">Reference proteome</keyword>
<dbReference type="PANTHER" id="PTHR42951:SF4">
    <property type="entry name" value="ACYL-COENZYME A THIOESTERASE MBLAC2"/>
    <property type="match status" value="1"/>
</dbReference>
<keyword evidence="2" id="KW-0732">Signal</keyword>
<dbReference type="InterPro" id="IPR036866">
    <property type="entry name" value="RibonucZ/Hydroxyglut_hydro"/>
</dbReference>
<dbReference type="Gene3D" id="3.60.15.10">
    <property type="entry name" value="Ribonuclease Z/Hydroxyacylglutathione hydrolase-like"/>
    <property type="match status" value="1"/>
</dbReference>
<dbReference type="InterPro" id="IPR050855">
    <property type="entry name" value="NDM-1-like"/>
</dbReference>
<protein>
    <submittedName>
        <fullName evidence="4">Glyoxylase, beta-lactamase superfamily II</fullName>
    </submittedName>
</protein>
<proteinExistence type="inferred from homology"/>
<dbReference type="RefSeq" id="WP_075854469.1">
    <property type="nucleotide sequence ID" value="NZ_FMAC01000006.1"/>
</dbReference>